<keyword evidence="8" id="KW-1185">Reference proteome</keyword>
<evidence type="ECO:0000256" key="4">
    <source>
        <dbReference type="ARBA" id="ARBA00022989"/>
    </source>
</evidence>
<sequence>AFLIPYLIFLFTCGIPLFVLEISIGQYTSQGTITCWRRLCPIFEGIGYASLVIVIFMNTYYIIVLAWAFFYLFSSFTTNLPWASCGHEWN</sequence>
<feature type="non-terminal residue" evidence="7">
    <location>
        <position position="90"/>
    </location>
</feature>
<dbReference type="AlphaFoldDB" id="A0AAV7SPI3"/>
<keyword evidence="3 6" id="KW-0812">Transmembrane</keyword>
<dbReference type="PANTHER" id="PTHR11616">
    <property type="entry name" value="SODIUM/CHLORIDE DEPENDENT TRANSPORTER"/>
    <property type="match status" value="1"/>
</dbReference>
<name>A0AAV7SPI3_PLEWA</name>
<evidence type="ECO:0000313" key="8">
    <source>
        <dbReference type="Proteomes" id="UP001066276"/>
    </source>
</evidence>
<evidence type="ECO:0000313" key="7">
    <source>
        <dbReference type="EMBL" id="KAJ1165987.1"/>
    </source>
</evidence>
<protein>
    <submittedName>
        <fullName evidence="7">Uncharacterized protein</fullName>
    </submittedName>
</protein>
<dbReference type="PANTHER" id="PTHR11616:SF289">
    <property type="entry name" value="TRANSPORTER"/>
    <property type="match status" value="1"/>
</dbReference>
<dbReference type="InterPro" id="IPR037272">
    <property type="entry name" value="SNS_sf"/>
</dbReference>
<dbReference type="InterPro" id="IPR000175">
    <property type="entry name" value="Na/ntran_symport"/>
</dbReference>
<keyword evidence="4 6" id="KW-1133">Transmembrane helix</keyword>
<comment type="caution">
    <text evidence="7">The sequence shown here is derived from an EMBL/GenBank/DDBJ whole genome shotgun (WGS) entry which is preliminary data.</text>
</comment>
<dbReference type="GO" id="GO:0005886">
    <property type="term" value="C:plasma membrane"/>
    <property type="evidence" value="ECO:0007669"/>
    <property type="project" value="TreeGrafter"/>
</dbReference>
<feature type="non-terminal residue" evidence="7">
    <location>
        <position position="1"/>
    </location>
</feature>
<dbReference type="GO" id="GO:0005332">
    <property type="term" value="F:gamma-aminobutyric acid:sodium:chloride symporter activity"/>
    <property type="evidence" value="ECO:0007669"/>
    <property type="project" value="TreeGrafter"/>
</dbReference>
<evidence type="ECO:0000256" key="2">
    <source>
        <dbReference type="ARBA" id="ARBA00022448"/>
    </source>
</evidence>
<evidence type="ECO:0000256" key="5">
    <source>
        <dbReference type="ARBA" id="ARBA00023136"/>
    </source>
</evidence>
<feature type="transmembrane region" description="Helical" evidence="6">
    <location>
        <begin position="6"/>
        <end position="24"/>
    </location>
</feature>
<dbReference type="SUPFAM" id="SSF161070">
    <property type="entry name" value="SNF-like"/>
    <property type="match status" value="1"/>
</dbReference>
<feature type="transmembrane region" description="Helical" evidence="6">
    <location>
        <begin position="45"/>
        <end position="73"/>
    </location>
</feature>
<evidence type="ECO:0000256" key="6">
    <source>
        <dbReference type="SAM" id="Phobius"/>
    </source>
</evidence>
<dbReference type="Proteomes" id="UP001066276">
    <property type="component" value="Chromosome 4_2"/>
</dbReference>
<keyword evidence="2" id="KW-0813">Transport</keyword>
<comment type="subcellular location">
    <subcellularLocation>
        <location evidence="1">Membrane</location>
        <topology evidence="1">Multi-pass membrane protein</topology>
    </subcellularLocation>
</comment>
<gene>
    <name evidence="7" type="ORF">NDU88_006400</name>
</gene>
<dbReference type="PRINTS" id="PR00176">
    <property type="entry name" value="NANEUSMPORT"/>
</dbReference>
<evidence type="ECO:0000256" key="3">
    <source>
        <dbReference type="ARBA" id="ARBA00022692"/>
    </source>
</evidence>
<dbReference type="GO" id="GO:0042995">
    <property type="term" value="C:cell projection"/>
    <property type="evidence" value="ECO:0007669"/>
    <property type="project" value="TreeGrafter"/>
</dbReference>
<accession>A0AAV7SPI3</accession>
<reference evidence="7" key="1">
    <citation type="journal article" date="2022" name="bioRxiv">
        <title>Sequencing and chromosome-scale assembly of the giantPleurodeles waltlgenome.</title>
        <authorList>
            <person name="Brown T."/>
            <person name="Elewa A."/>
            <person name="Iarovenko S."/>
            <person name="Subramanian E."/>
            <person name="Araus A.J."/>
            <person name="Petzold A."/>
            <person name="Susuki M."/>
            <person name="Suzuki K.-i.T."/>
            <person name="Hayashi T."/>
            <person name="Toyoda A."/>
            <person name="Oliveira C."/>
            <person name="Osipova E."/>
            <person name="Leigh N.D."/>
            <person name="Simon A."/>
            <person name="Yun M.H."/>
        </authorList>
    </citation>
    <scope>NUCLEOTIDE SEQUENCE</scope>
    <source>
        <strain evidence="7">20211129_DDA</strain>
        <tissue evidence="7">Liver</tissue>
    </source>
</reference>
<organism evidence="7 8">
    <name type="scientific">Pleurodeles waltl</name>
    <name type="common">Iberian ribbed newt</name>
    <dbReference type="NCBI Taxonomy" id="8319"/>
    <lineage>
        <taxon>Eukaryota</taxon>
        <taxon>Metazoa</taxon>
        <taxon>Chordata</taxon>
        <taxon>Craniata</taxon>
        <taxon>Vertebrata</taxon>
        <taxon>Euteleostomi</taxon>
        <taxon>Amphibia</taxon>
        <taxon>Batrachia</taxon>
        <taxon>Caudata</taxon>
        <taxon>Salamandroidea</taxon>
        <taxon>Salamandridae</taxon>
        <taxon>Pleurodelinae</taxon>
        <taxon>Pleurodeles</taxon>
    </lineage>
</organism>
<evidence type="ECO:0000256" key="1">
    <source>
        <dbReference type="ARBA" id="ARBA00004141"/>
    </source>
</evidence>
<dbReference type="Pfam" id="PF00209">
    <property type="entry name" value="SNF"/>
    <property type="match status" value="1"/>
</dbReference>
<keyword evidence="5 6" id="KW-0472">Membrane</keyword>
<proteinExistence type="predicted"/>
<dbReference type="EMBL" id="JANPWB010000008">
    <property type="protein sequence ID" value="KAJ1165987.1"/>
    <property type="molecule type" value="Genomic_DNA"/>
</dbReference>
<dbReference type="PROSITE" id="PS50267">
    <property type="entry name" value="NA_NEUROTRAN_SYMP_3"/>
    <property type="match status" value="1"/>
</dbReference>